<gene>
    <name evidence="2" type="ORF">ERS852411_04095</name>
</gene>
<evidence type="ECO:0000313" key="3">
    <source>
        <dbReference type="Proteomes" id="UP000095746"/>
    </source>
</evidence>
<feature type="region of interest" description="Disordered" evidence="1">
    <location>
        <begin position="70"/>
        <end position="90"/>
    </location>
</feature>
<accession>A0A174UED2</accession>
<evidence type="ECO:0000256" key="1">
    <source>
        <dbReference type="SAM" id="MobiDB-lite"/>
    </source>
</evidence>
<feature type="compositionally biased region" description="Low complexity" evidence="1">
    <location>
        <begin position="32"/>
        <end position="49"/>
    </location>
</feature>
<protein>
    <submittedName>
        <fullName evidence="2">Uncharacterized protein</fullName>
    </submittedName>
</protein>
<feature type="compositionally biased region" description="Polar residues" evidence="1">
    <location>
        <begin position="81"/>
        <end position="90"/>
    </location>
</feature>
<dbReference type="EMBL" id="CYZT01000760">
    <property type="protein sequence ID" value="CUQ19706.1"/>
    <property type="molecule type" value="Genomic_DNA"/>
</dbReference>
<dbReference type="AlphaFoldDB" id="A0A174UED2"/>
<dbReference type="Proteomes" id="UP000095746">
    <property type="component" value="Unassembled WGS sequence"/>
</dbReference>
<evidence type="ECO:0000313" key="2">
    <source>
        <dbReference type="EMBL" id="CUQ19706.1"/>
    </source>
</evidence>
<feature type="region of interest" description="Disordered" evidence="1">
    <location>
        <begin position="1"/>
        <end position="49"/>
    </location>
</feature>
<sequence length="90" mass="9641">MRNRQEAMWKTSAQRASAAPMAPPPEKRSPVGGSSVKSMAAMAASSGAGRDLPLWPGMCIRRGRWAAKARRASYRGVDPTKNASSVEKLV</sequence>
<reference evidence="2 3" key="1">
    <citation type="submission" date="2015-09" db="EMBL/GenBank/DDBJ databases">
        <authorList>
            <consortium name="Pathogen Informatics"/>
        </authorList>
    </citation>
    <scope>NUCLEOTIDE SEQUENCE [LARGE SCALE GENOMIC DNA]</scope>
    <source>
        <strain evidence="2 3">2789STDY5608854</strain>
    </source>
</reference>
<proteinExistence type="predicted"/>
<name>A0A174UED2_FLAPL</name>
<organism evidence="2 3">
    <name type="scientific">Flavonifractor plautii</name>
    <name type="common">Fusobacterium plautii</name>
    <dbReference type="NCBI Taxonomy" id="292800"/>
    <lineage>
        <taxon>Bacteria</taxon>
        <taxon>Bacillati</taxon>
        <taxon>Bacillota</taxon>
        <taxon>Clostridia</taxon>
        <taxon>Eubacteriales</taxon>
        <taxon>Oscillospiraceae</taxon>
        <taxon>Flavonifractor</taxon>
    </lineage>
</organism>